<dbReference type="GO" id="GO:0045259">
    <property type="term" value="C:proton-transporting ATP synthase complex"/>
    <property type="evidence" value="ECO:0007669"/>
    <property type="project" value="UniProtKB-KW"/>
</dbReference>
<dbReference type="GO" id="GO:0005886">
    <property type="term" value="C:plasma membrane"/>
    <property type="evidence" value="ECO:0007669"/>
    <property type="project" value="UniProtKB-SubCell"/>
</dbReference>
<dbReference type="InterPro" id="IPR020537">
    <property type="entry name" value="ATP_synth_F0_csu_DDCD_BS"/>
</dbReference>
<dbReference type="Proteomes" id="UP000177629">
    <property type="component" value="Unassembled WGS sequence"/>
</dbReference>
<dbReference type="PRINTS" id="PR00124">
    <property type="entry name" value="ATPASEC"/>
</dbReference>
<evidence type="ECO:0000256" key="3">
    <source>
        <dbReference type="ARBA" id="ARBA00022448"/>
    </source>
</evidence>
<dbReference type="GO" id="GO:0046933">
    <property type="term" value="F:proton-transporting ATP synthase activity, rotational mechanism"/>
    <property type="evidence" value="ECO:0007669"/>
    <property type="project" value="UniProtKB-UniRule"/>
</dbReference>
<name>A0A1G2PIK3_9BACT</name>
<comment type="subcellular location">
    <subcellularLocation>
        <location evidence="1 14">Cell membrane</location>
        <topology evidence="1 14">Multi-pass membrane protein</topology>
    </subcellularLocation>
</comment>
<feature type="domain" description="V-ATPase proteolipid subunit C-like" evidence="15">
    <location>
        <begin position="19"/>
        <end position="82"/>
    </location>
</feature>
<comment type="function">
    <text evidence="14">Key component of the F(0) channel; it plays a direct role in translocation across the membrane. A homomeric c-ring of between 10-14 subunits forms the central stalk rotor element with the F(1) delta and epsilon subunits.</text>
</comment>
<reference evidence="16 17" key="1">
    <citation type="journal article" date="2016" name="Nat. Commun.">
        <title>Thousands of microbial genomes shed light on interconnected biogeochemical processes in an aquifer system.</title>
        <authorList>
            <person name="Anantharaman K."/>
            <person name="Brown C.T."/>
            <person name="Hug L.A."/>
            <person name="Sharon I."/>
            <person name="Castelle C.J."/>
            <person name="Probst A.J."/>
            <person name="Thomas B.C."/>
            <person name="Singh A."/>
            <person name="Wilkins M.J."/>
            <person name="Karaoz U."/>
            <person name="Brodie E.L."/>
            <person name="Williams K.H."/>
            <person name="Hubbard S.S."/>
            <person name="Banfield J.F."/>
        </authorList>
    </citation>
    <scope>NUCLEOTIDE SEQUENCE [LARGE SCALE GENOMIC DNA]</scope>
</reference>
<dbReference type="STRING" id="1802362.A2806_03245"/>
<feature type="transmembrane region" description="Helical" evidence="14">
    <location>
        <begin position="62"/>
        <end position="82"/>
    </location>
</feature>
<dbReference type="InterPro" id="IPR038662">
    <property type="entry name" value="ATP_synth_F0_csu_sf"/>
</dbReference>
<evidence type="ECO:0000313" key="17">
    <source>
        <dbReference type="Proteomes" id="UP000177629"/>
    </source>
</evidence>
<keyword evidence="6 14" id="KW-0812">Transmembrane</keyword>
<keyword evidence="3 14" id="KW-0813">Transport</keyword>
<evidence type="ECO:0000256" key="5">
    <source>
        <dbReference type="ARBA" id="ARBA00022547"/>
    </source>
</evidence>
<dbReference type="SUPFAM" id="SSF81333">
    <property type="entry name" value="F1F0 ATP synthase subunit C"/>
    <property type="match status" value="1"/>
</dbReference>
<evidence type="ECO:0000256" key="12">
    <source>
        <dbReference type="ARBA" id="ARBA00023310"/>
    </source>
</evidence>
<keyword evidence="7 14" id="KW-0375">Hydrogen ion transport</keyword>
<dbReference type="NCBIfam" id="TIGR01260">
    <property type="entry name" value="ATP_synt_c"/>
    <property type="match status" value="1"/>
</dbReference>
<dbReference type="Gene3D" id="1.20.20.10">
    <property type="entry name" value="F1F0 ATP synthase subunit C"/>
    <property type="match status" value="1"/>
</dbReference>
<dbReference type="GO" id="GO:0008289">
    <property type="term" value="F:lipid binding"/>
    <property type="evidence" value="ECO:0007669"/>
    <property type="project" value="UniProtKB-KW"/>
</dbReference>
<dbReference type="InterPro" id="IPR035921">
    <property type="entry name" value="F/V-ATP_Csub_sf"/>
</dbReference>
<dbReference type="InterPro" id="IPR002379">
    <property type="entry name" value="ATPase_proteolipid_c-like_dom"/>
</dbReference>
<dbReference type="InterPro" id="IPR005953">
    <property type="entry name" value="ATP_synth_csu_bac/chlpt"/>
</dbReference>
<evidence type="ECO:0000256" key="8">
    <source>
        <dbReference type="ARBA" id="ARBA00022989"/>
    </source>
</evidence>
<feature type="site" description="Reversibly protonated during proton transport" evidence="14">
    <location>
        <position position="69"/>
    </location>
</feature>
<dbReference type="PANTHER" id="PTHR10031">
    <property type="entry name" value="ATP SYNTHASE LIPID-BINDING PROTEIN, MITOCHONDRIAL"/>
    <property type="match status" value="1"/>
</dbReference>
<accession>A0A1G2PIK3</accession>
<keyword evidence="9 14" id="KW-0406">Ion transport</keyword>
<evidence type="ECO:0000256" key="2">
    <source>
        <dbReference type="ARBA" id="ARBA00006704"/>
    </source>
</evidence>
<evidence type="ECO:0000256" key="13">
    <source>
        <dbReference type="ARBA" id="ARBA00025198"/>
    </source>
</evidence>
<evidence type="ECO:0000256" key="14">
    <source>
        <dbReference type="HAMAP-Rule" id="MF_01396"/>
    </source>
</evidence>
<organism evidence="16 17">
    <name type="scientific">Candidatus Terrybacteria bacterium RIFCSPHIGHO2_01_FULL_48_17</name>
    <dbReference type="NCBI Taxonomy" id="1802362"/>
    <lineage>
        <taxon>Bacteria</taxon>
        <taxon>Candidatus Terryibacteriota</taxon>
    </lineage>
</organism>
<dbReference type="Pfam" id="PF00137">
    <property type="entry name" value="ATP-synt_C"/>
    <property type="match status" value="1"/>
</dbReference>
<sequence length="85" mass="8604">MPEVNEVATPETQEGLKSLASAIAIAVGALGPGLGIGILAAKAMEAMGRNPEAAPKIQTAMILAIAFAEAIAIYALVVALMIKFV</sequence>
<dbReference type="CDD" id="cd18121">
    <property type="entry name" value="ATP-synt_Fo_c"/>
    <property type="match status" value="1"/>
</dbReference>
<evidence type="ECO:0000259" key="15">
    <source>
        <dbReference type="Pfam" id="PF00137"/>
    </source>
</evidence>
<dbReference type="PANTHER" id="PTHR10031:SF0">
    <property type="entry name" value="ATPASE PROTEIN 9"/>
    <property type="match status" value="1"/>
</dbReference>
<evidence type="ECO:0000256" key="6">
    <source>
        <dbReference type="ARBA" id="ARBA00022692"/>
    </source>
</evidence>
<evidence type="ECO:0000256" key="7">
    <source>
        <dbReference type="ARBA" id="ARBA00022781"/>
    </source>
</evidence>
<comment type="similarity">
    <text evidence="2 14">Belongs to the ATPase C chain family.</text>
</comment>
<evidence type="ECO:0000256" key="11">
    <source>
        <dbReference type="ARBA" id="ARBA00023136"/>
    </source>
</evidence>
<feature type="transmembrane region" description="Helical" evidence="14">
    <location>
        <begin position="20"/>
        <end position="41"/>
    </location>
</feature>
<proteinExistence type="inferred from homology"/>
<dbReference type="GO" id="GO:0033177">
    <property type="term" value="C:proton-transporting two-sector ATPase complex, proton-transporting domain"/>
    <property type="evidence" value="ECO:0007669"/>
    <property type="project" value="InterPro"/>
</dbReference>
<comment type="function">
    <text evidence="13 14">F(1)F(0) ATP synthase produces ATP from ADP in the presence of a proton or sodium gradient. F-type ATPases consist of two structural domains, F(1) containing the extramembraneous catalytic core and F(0) containing the membrane proton channel, linked together by a central stalk and a peripheral stalk. During catalysis, ATP synthesis in the catalytic domain of F(1) is coupled via a rotary mechanism of the central stalk subunits to proton translocation.</text>
</comment>
<evidence type="ECO:0000256" key="9">
    <source>
        <dbReference type="ARBA" id="ARBA00023065"/>
    </source>
</evidence>
<keyword evidence="10 14" id="KW-0446">Lipid-binding</keyword>
<evidence type="ECO:0000256" key="4">
    <source>
        <dbReference type="ARBA" id="ARBA00022475"/>
    </source>
</evidence>
<keyword evidence="12 14" id="KW-0066">ATP synthesis</keyword>
<protein>
    <recommendedName>
        <fullName evidence="14">ATP synthase subunit c</fullName>
    </recommendedName>
    <alternativeName>
        <fullName evidence="14">ATP synthase F(0) sector subunit c</fullName>
    </alternativeName>
    <alternativeName>
        <fullName evidence="14">F-type ATPase subunit c</fullName>
        <shortName evidence="14">F-ATPase subunit c</shortName>
    </alternativeName>
    <alternativeName>
        <fullName evidence="14">Lipid-binding protein</fullName>
    </alternativeName>
</protein>
<comment type="caution">
    <text evidence="16">The sequence shown here is derived from an EMBL/GenBank/DDBJ whole genome shotgun (WGS) entry which is preliminary data.</text>
</comment>
<evidence type="ECO:0000256" key="1">
    <source>
        <dbReference type="ARBA" id="ARBA00004651"/>
    </source>
</evidence>
<keyword evidence="11 14" id="KW-0472">Membrane</keyword>
<dbReference type="FunFam" id="1.20.20.10:FF:000002">
    <property type="entry name" value="ATP synthase subunit c"/>
    <property type="match status" value="1"/>
</dbReference>
<dbReference type="InterPro" id="IPR000454">
    <property type="entry name" value="ATP_synth_F0_csu"/>
</dbReference>
<keyword evidence="4 14" id="KW-1003">Cell membrane</keyword>
<gene>
    <name evidence="14" type="primary">atpE</name>
    <name evidence="16" type="ORF">A2806_03245</name>
</gene>
<evidence type="ECO:0000313" key="16">
    <source>
        <dbReference type="EMBL" id="OHA47609.1"/>
    </source>
</evidence>
<dbReference type="HAMAP" id="MF_01396">
    <property type="entry name" value="ATP_synth_c_bact"/>
    <property type="match status" value="1"/>
</dbReference>
<keyword evidence="8 14" id="KW-1133">Transmembrane helix</keyword>
<evidence type="ECO:0000256" key="10">
    <source>
        <dbReference type="ARBA" id="ARBA00023121"/>
    </source>
</evidence>
<dbReference type="AlphaFoldDB" id="A0A1G2PIK3"/>
<dbReference type="EMBL" id="MHSS01000015">
    <property type="protein sequence ID" value="OHA47609.1"/>
    <property type="molecule type" value="Genomic_DNA"/>
</dbReference>
<keyword evidence="5 14" id="KW-0138">CF(0)</keyword>
<dbReference type="PROSITE" id="PS00605">
    <property type="entry name" value="ATPASE_C"/>
    <property type="match status" value="1"/>
</dbReference>